<evidence type="ECO:0000313" key="3">
    <source>
        <dbReference type="EMBL" id="MBP1934128.1"/>
    </source>
</evidence>
<dbReference type="Gene3D" id="1.10.287.470">
    <property type="entry name" value="Helix hairpin bin"/>
    <property type="match status" value="2"/>
</dbReference>
<feature type="coiled-coil region" evidence="1">
    <location>
        <begin position="240"/>
        <end position="267"/>
    </location>
</feature>
<evidence type="ECO:0000313" key="4">
    <source>
        <dbReference type="Proteomes" id="UP001519343"/>
    </source>
</evidence>
<feature type="coiled-coil region" evidence="1">
    <location>
        <begin position="119"/>
        <end position="165"/>
    </location>
</feature>
<keyword evidence="4" id="KW-1185">Reference proteome</keyword>
<dbReference type="PANTHER" id="PTHR30438">
    <property type="entry name" value="36 KDA ANTIGEN-RELATED"/>
    <property type="match status" value="1"/>
</dbReference>
<dbReference type="SUPFAM" id="SSF111369">
    <property type="entry name" value="HlyD-like secretion proteins"/>
    <property type="match status" value="2"/>
</dbReference>
<dbReference type="EMBL" id="JAGGKT010000017">
    <property type="protein sequence ID" value="MBP1934128.1"/>
    <property type="molecule type" value="Genomic_DNA"/>
</dbReference>
<keyword evidence="1" id="KW-0175">Coiled coil</keyword>
<comment type="caution">
    <text evidence="3">The sequence shown here is derived from an EMBL/GenBank/DDBJ whole genome shotgun (WGS) entry which is preliminary data.</text>
</comment>
<dbReference type="Proteomes" id="UP001519343">
    <property type="component" value="Unassembled WGS sequence"/>
</dbReference>
<protein>
    <submittedName>
        <fullName evidence="3">Multidrug resistance efflux pump</fullName>
    </submittedName>
</protein>
<evidence type="ECO:0000259" key="2">
    <source>
        <dbReference type="Pfam" id="PF25881"/>
    </source>
</evidence>
<feature type="domain" description="YbhG-like alpha-helical hairpin" evidence="2">
    <location>
        <begin position="112"/>
        <end position="232"/>
    </location>
</feature>
<proteinExistence type="predicted"/>
<dbReference type="Pfam" id="PF25881">
    <property type="entry name" value="HH_YBHG"/>
    <property type="match status" value="1"/>
</dbReference>
<accession>A0ABS4GV31</accession>
<sequence length="395" mass="42856">MNKKRWLMSIGAIAVIAIVISYAFPQMKTTTATSLPSSFSGIVQQEEYNLSFKIGGRIGQMPLEEGQRVKKGDLLGLLEKEEWQAKVDQARAAVTLASANVNKAATGVGMVDQASQAKIDQADAALKVAQDKYDQLSNGARPQQIDQLEAKVSAAESVYNLASDKQKKMSQLYDAGAIPQMQKDETDTAWEKAKAELEAVQKDLELAKEGARQEELSAAKHQVEQLQGVLKEAMSGSKQVQLSEADVQAAKGQLAQAKAKLEEASIYLKYTELRAPVDGVVIRKNVKAGEMISEGFTALTLAEPADKWVTFYVPEDHLQGLAAGKHLTLSIPALQTKTNAVVASVNPAPQFAAQKATNYLKDTDIRSFEVKVHLTEETEQILAGMTAEWQGGIQP</sequence>
<name>A0ABS4GV31_9BACL</name>
<reference evidence="3 4" key="1">
    <citation type="submission" date="2021-03" db="EMBL/GenBank/DDBJ databases">
        <title>Genomic Encyclopedia of Type Strains, Phase IV (KMG-IV): sequencing the most valuable type-strain genomes for metagenomic binning, comparative biology and taxonomic classification.</title>
        <authorList>
            <person name="Goeker M."/>
        </authorList>
    </citation>
    <scope>NUCLEOTIDE SEQUENCE [LARGE SCALE GENOMIC DNA]</scope>
    <source>
        <strain evidence="3 4">DSM 24738</strain>
    </source>
</reference>
<dbReference type="InterPro" id="IPR059052">
    <property type="entry name" value="HH_YbhG-like"/>
</dbReference>
<organism evidence="3 4">
    <name type="scientific">Ammoniphilus resinae</name>
    <dbReference type="NCBI Taxonomy" id="861532"/>
    <lineage>
        <taxon>Bacteria</taxon>
        <taxon>Bacillati</taxon>
        <taxon>Bacillota</taxon>
        <taxon>Bacilli</taxon>
        <taxon>Bacillales</taxon>
        <taxon>Paenibacillaceae</taxon>
        <taxon>Aneurinibacillus group</taxon>
        <taxon>Ammoniphilus</taxon>
    </lineage>
</organism>
<dbReference type="RefSeq" id="WP_209812134.1">
    <property type="nucleotide sequence ID" value="NZ_JAGGKT010000017.1"/>
</dbReference>
<dbReference type="Gene3D" id="2.40.30.170">
    <property type="match status" value="1"/>
</dbReference>
<dbReference type="Gene3D" id="2.40.50.100">
    <property type="match status" value="2"/>
</dbReference>
<dbReference type="PANTHER" id="PTHR30438:SF2">
    <property type="entry name" value="MEMBRANE PROTEIN"/>
    <property type="match status" value="1"/>
</dbReference>
<evidence type="ECO:0000256" key="1">
    <source>
        <dbReference type="SAM" id="Coils"/>
    </source>
</evidence>
<gene>
    <name evidence="3" type="ORF">J2Z37_004147</name>
</gene>